<reference evidence="2 3" key="1">
    <citation type="journal article" date="2014" name="Agronomy (Basel)">
        <title>A Draft Genome Sequence for Ensete ventricosum, the Drought-Tolerant Tree Against Hunger.</title>
        <authorList>
            <person name="Harrison J."/>
            <person name="Moore K.A."/>
            <person name="Paszkiewicz K."/>
            <person name="Jones T."/>
            <person name="Grant M."/>
            <person name="Ambacheew D."/>
            <person name="Muzemil S."/>
            <person name="Studholme D.J."/>
        </authorList>
    </citation>
    <scope>NUCLEOTIDE SEQUENCE [LARGE SCALE GENOMIC DNA]</scope>
</reference>
<dbReference type="SUPFAM" id="SSF53474">
    <property type="entry name" value="alpha/beta-Hydrolases"/>
    <property type="match status" value="1"/>
</dbReference>
<comment type="caution">
    <text evidence="2">The sequence shown here is derived from an EMBL/GenBank/DDBJ whole genome shotgun (WGS) entry which is preliminary data.</text>
</comment>
<proteinExistence type="predicted"/>
<organism evidence="2 3">
    <name type="scientific">Ensete ventricosum</name>
    <name type="common">Abyssinian banana</name>
    <name type="synonym">Musa ensete</name>
    <dbReference type="NCBI Taxonomy" id="4639"/>
    <lineage>
        <taxon>Eukaryota</taxon>
        <taxon>Viridiplantae</taxon>
        <taxon>Streptophyta</taxon>
        <taxon>Embryophyta</taxon>
        <taxon>Tracheophyta</taxon>
        <taxon>Spermatophyta</taxon>
        <taxon>Magnoliopsida</taxon>
        <taxon>Liliopsida</taxon>
        <taxon>Zingiberales</taxon>
        <taxon>Musaceae</taxon>
        <taxon>Ensete</taxon>
    </lineage>
</organism>
<accession>A0A427BCM2</accession>
<protein>
    <submittedName>
        <fullName evidence="2">Uncharacterized protein</fullName>
    </submittedName>
</protein>
<dbReference type="AlphaFoldDB" id="A0A427BCM2"/>
<gene>
    <name evidence="2" type="ORF">B296_00003421</name>
</gene>
<dbReference type="EMBL" id="AMZH03000006">
    <property type="protein sequence ID" value="RRT86173.1"/>
    <property type="molecule type" value="Genomic_DNA"/>
</dbReference>
<name>A0A427BCM2_ENSVE</name>
<dbReference type="Proteomes" id="UP000287651">
    <property type="component" value="Unassembled WGS sequence"/>
</dbReference>
<evidence type="ECO:0000313" key="3">
    <source>
        <dbReference type="Proteomes" id="UP000287651"/>
    </source>
</evidence>
<evidence type="ECO:0000256" key="1">
    <source>
        <dbReference type="SAM" id="MobiDB-lite"/>
    </source>
</evidence>
<feature type="compositionally biased region" description="Basic and acidic residues" evidence="1">
    <location>
        <begin position="33"/>
        <end position="47"/>
    </location>
</feature>
<evidence type="ECO:0000313" key="2">
    <source>
        <dbReference type="EMBL" id="RRT86173.1"/>
    </source>
</evidence>
<dbReference type="Gene3D" id="3.40.50.1820">
    <property type="entry name" value="alpha/beta hydrolase"/>
    <property type="match status" value="1"/>
</dbReference>
<dbReference type="InterPro" id="IPR029058">
    <property type="entry name" value="AB_hydrolase_fold"/>
</dbReference>
<sequence>MGPTSSPLRVASCDVRHSFSASARSPPHAADCPPEKETDAEMEEKPTEISSSKMFGGYNRRYRHFSPTLGCSMTFTVYFPPPSSPSQKFPVRAAVPPFL</sequence>
<feature type="region of interest" description="Disordered" evidence="1">
    <location>
        <begin position="19"/>
        <end position="53"/>
    </location>
</feature>